<dbReference type="AlphaFoldDB" id="Q54YY5"/>
<accession>Q54YY5</accession>
<sequence>MSSETENNLKNEIDNKKQEIQSIAQQARDQFEEIKKLKQQQEDEKLLIEKILLEKQKILEQLESYNNK</sequence>
<feature type="coiled-coil region" evidence="1">
    <location>
        <begin position="6"/>
        <end position="68"/>
    </location>
</feature>
<dbReference type="InParanoid" id="Q54YY5"/>
<organism evidence="2 3">
    <name type="scientific">Dictyostelium discoideum</name>
    <name type="common">Social amoeba</name>
    <dbReference type="NCBI Taxonomy" id="44689"/>
    <lineage>
        <taxon>Eukaryota</taxon>
        <taxon>Amoebozoa</taxon>
        <taxon>Evosea</taxon>
        <taxon>Eumycetozoa</taxon>
        <taxon>Dictyostelia</taxon>
        <taxon>Dictyosteliales</taxon>
        <taxon>Dictyosteliaceae</taxon>
        <taxon>Dictyostelium</taxon>
    </lineage>
</organism>
<proteinExistence type="predicted"/>
<evidence type="ECO:0000313" key="3">
    <source>
        <dbReference type="Proteomes" id="UP000002195"/>
    </source>
</evidence>
<gene>
    <name evidence="2" type="ORF">DDB_G0278007</name>
</gene>
<dbReference type="dictyBase" id="DDB_G0278007"/>
<dbReference type="PaxDb" id="44689-DDB0233219"/>
<dbReference type="GeneID" id="8621279"/>
<dbReference type="KEGG" id="ddi:DDB_G0278007"/>
<comment type="caution">
    <text evidence="2">The sequence shown here is derived from an EMBL/GenBank/DDBJ whole genome shotgun (WGS) entry which is preliminary data.</text>
</comment>
<evidence type="ECO:0000256" key="1">
    <source>
        <dbReference type="SAM" id="Coils"/>
    </source>
</evidence>
<dbReference type="SMR" id="Q54YY5"/>
<evidence type="ECO:0000313" key="2">
    <source>
        <dbReference type="EMBL" id="EAL68176.1"/>
    </source>
</evidence>
<reference evidence="2 3" key="1">
    <citation type="journal article" date="2005" name="Nature">
        <title>The genome of the social amoeba Dictyostelium discoideum.</title>
        <authorList>
            <consortium name="The Dictyostelium discoideum Sequencing Consortium"/>
            <person name="Eichinger L."/>
            <person name="Pachebat J.A."/>
            <person name="Glockner G."/>
            <person name="Rajandream M.A."/>
            <person name="Sucgang R."/>
            <person name="Berriman M."/>
            <person name="Song J."/>
            <person name="Olsen R."/>
            <person name="Szafranski K."/>
            <person name="Xu Q."/>
            <person name="Tunggal B."/>
            <person name="Kummerfeld S."/>
            <person name="Madera M."/>
            <person name="Konfortov B.A."/>
            <person name="Rivero F."/>
            <person name="Bankier A.T."/>
            <person name="Lehmann R."/>
            <person name="Hamlin N."/>
            <person name="Davies R."/>
            <person name="Gaudet P."/>
            <person name="Fey P."/>
            <person name="Pilcher K."/>
            <person name="Chen G."/>
            <person name="Saunders D."/>
            <person name="Sodergren E."/>
            <person name="Davis P."/>
            <person name="Kerhornou A."/>
            <person name="Nie X."/>
            <person name="Hall N."/>
            <person name="Anjard C."/>
            <person name="Hemphill L."/>
            <person name="Bason N."/>
            <person name="Farbrother P."/>
            <person name="Desany B."/>
            <person name="Just E."/>
            <person name="Morio T."/>
            <person name="Rost R."/>
            <person name="Churcher C."/>
            <person name="Cooper J."/>
            <person name="Haydock S."/>
            <person name="van Driessche N."/>
            <person name="Cronin A."/>
            <person name="Goodhead I."/>
            <person name="Muzny D."/>
            <person name="Mourier T."/>
            <person name="Pain A."/>
            <person name="Lu M."/>
            <person name="Harper D."/>
            <person name="Lindsay R."/>
            <person name="Hauser H."/>
            <person name="James K."/>
            <person name="Quiles M."/>
            <person name="Madan Babu M."/>
            <person name="Saito T."/>
            <person name="Buchrieser C."/>
            <person name="Wardroper A."/>
            <person name="Felder M."/>
            <person name="Thangavelu M."/>
            <person name="Johnson D."/>
            <person name="Knights A."/>
            <person name="Loulseged H."/>
            <person name="Mungall K."/>
            <person name="Oliver K."/>
            <person name="Price C."/>
            <person name="Quail M.A."/>
            <person name="Urushihara H."/>
            <person name="Hernandez J."/>
            <person name="Rabbinowitsch E."/>
            <person name="Steffen D."/>
            <person name="Sanders M."/>
            <person name="Ma J."/>
            <person name="Kohara Y."/>
            <person name="Sharp S."/>
            <person name="Simmonds M."/>
            <person name="Spiegler S."/>
            <person name="Tivey A."/>
            <person name="Sugano S."/>
            <person name="White B."/>
            <person name="Walker D."/>
            <person name="Woodward J."/>
            <person name="Winckler T."/>
            <person name="Tanaka Y."/>
            <person name="Shaulsky G."/>
            <person name="Schleicher M."/>
            <person name="Weinstock G."/>
            <person name="Rosenthal A."/>
            <person name="Cox E.C."/>
            <person name="Chisholm R.L."/>
            <person name="Gibbs R."/>
            <person name="Loomis W.F."/>
            <person name="Platzer M."/>
            <person name="Kay R.R."/>
            <person name="Williams J."/>
            <person name="Dear P.H."/>
            <person name="Noegel A.A."/>
            <person name="Barrell B."/>
            <person name="Kuspa A."/>
        </authorList>
    </citation>
    <scope>NUCLEOTIDE SEQUENCE [LARGE SCALE GENOMIC DNA]</scope>
    <source>
        <strain evidence="2 3">AX4</strain>
    </source>
</reference>
<dbReference type="Proteomes" id="UP000002195">
    <property type="component" value="Unassembled WGS sequence"/>
</dbReference>
<keyword evidence="1" id="KW-0175">Coiled coil</keyword>
<keyword evidence="3" id="KW-1185">Reference proteome</keyword>
<dbReference type="HOGENOM" id="CLU_2799319_0_0_1"/>
<dbReference type="RefSeq" id="XP_642067.1">
    <property type="nucleotide sequence ID" value="XM_636975.1"/>
</dbReference>
<dbReference type="EMBL" id="AAFI02000023">
    <property type="protein sequence ID" value="EAL68176.1"/>
    <property type="molecule type" value="Genomic_DNA"/>
</dbReference>
<protein>
    <submittedName>
        <fullName evidence="2">Uncharacterized protein</fullName>
    </submittedName>
</protein>
<name>Q54YY5_DICDI</name>